<proteinExistence type="predicted"/>
<reference evidence="2 3" key="1">
    <citation type="submission" date="2017-09" db="EMBL/GenBank/DDBJ databases">
        <title>Bacterial strain isolated from the female urinary microbiota.</title>
        <authorList>
            <person name="Thomas-White K."/>
            <person name="Kumar N."/>
            <person name="Forster S."/>
            <person name="Putonti C."/>
            <person name="Lawley T."/>
            <person name="Wolfe A.J."/>
        </authorList>
    </citation>
    <scope>NUCLEOTIDE SEQUENCE [LARGE SCALE GENOMIC DNA]</scope>
    <source>
        <strain evidence="2 3">UMB0186</strain>
    </source>
</reference>
<evidence type="ECO:0008006" key="4">
    <source>
        <dbReference type="Google" id="ProtNLM"/>
    </source>
</evidence>
<keyword evidence="1" id="KW-0732">Signal</keyword>
<dbReference type="STRING" id="84135.GCA_001052115_01332"/>
<feature type="signal peptide" evidence="1">
    <location>
        <begin position="1"/>
        <end position="22"/>
    </location>
</feature>
<dbReference type="Proteomes" id="UP000235670">
    <property type="component" value="Unassembled WGS sequence"/>
</dbReference>
<dbReference type="OrthoDB" id="1957331at2"/>
<evidence type="ECO:0000256" key="1">
    <source>
        <dbReference type="SAM" id="SignalP"/>
    </source>
</evidence>
<sequence>MYKSLRKILLIISTVILSVVLASCGTKSQTESQQESQPKPLTSQDVIEKYSEAVKNVNSFKYTSDFTSKTASKNPESSPLGPINLDSGISKDGVLSSEPFSILTNQTMTITGTSLKISNYINESNELYTRAGNEPWKKTNSKKTQSEKADVVKKEIYNDKFLDALKNVAGDLKLEEQGENYVLSYSGTDAKFMEVLQQFDRGAGSVVNKLADTNILSLNFKLTIKKSSFEPTEIQFDCETGKNESSLTTKFTGKRTFSEINTAKVTKPEGIQ</sequence>
<protein>
    <recommendedName>
        <fullName evidence="4">Lipoprotein</fullName>
    </recommendedName>
</protein>
<dbReference type="PROSITE" id="PS51257">
    <property type="entry name" value="PROKAR_LIPOPROTEIN"/>
    <property type="match status" value="1"/>
</dbReference>
<dbReference type="InterPro" id="IPR046720">
    <property type="entry name" value="DUF6612"/>
</dbReference>
<gene>
    <name evidence="2" type="ORF">CJ218_08910</name>
</gene>
<comment type="caution">
    <text evidence="2">The sequence shown here is derived from an EMBL/GenBank/DDBJ whole genome shotgun (WGS) entry which is preliminary data.</text>
</comment>
<evidence type="ECO:0000313" key="2">
    <source>
        <dbReference type="EMBL" id="PMC51632.1"/>
    </source>
</evidence>
<name>A0A2N6SCE9_9BACL</name>
<feature type="chain" id="PRO_5014892114" description="Lipoprotein" evidence="1">
    <location>
        <begin position="23"/>
        <end position="272"/>
    </location>
</feature>
<accession>A0A2N6SCE9</accession>
<organism evidence="2 3">
    <name type="scientific">Gemella sanguinis</name>
    <dbReference type="NCBI Taxonomy" id="84135"/>
    <lineage>
        <taxon>Bacteria</taxon>
        <taxon>Bacillati</taxon>
        <taxon>Bacillota</taxon>
        <taxon>Bacilli</taxon>
        <taxon>Bacillales</taxon>
        <taxon>Gemellaceae</taxon>
        <taxon>Gemella</taxon>
    </lineage>
</organism>
<dbReference type="AlphaFoldDB" id="A0A2N6SCE9"/>
<evidence type="ECO:0000313" key="3">
    <source>
        <dbReference type="Proteomes" id="UP000235670"/>
    </source>
</evidence>
<dbReference type="Pfam" id="PF20316">
    <property type="entry name" value="DUF6612"/>
    <property type="match status" value="1"/>
</dbReference>
<dbReference type="EMBL" id="PNGT01000016">
    <property type="protein sequence ID" value="PMC51632.1"/>
    <property type="molecule type" value="Genomic_DNA"/>
</dbReference>
<dbReference type="RefSeq" id="WP_102190325.1">
    <property type="nucleotide sequence ID" value="NZ_PNGT01000016.1"/>
</dbReference>